<evidence type="ECO:0000259" key="5">
    <source>
        <dbReference type="PROSITE" id="PS50931"/>
    </source>
</evidence>
<dbReference type="GO" id="GO:0043565">
    <property type="term" value="F:sequence-specific DNA binding"/>
    <property type="evidence" value="ECO:0007669"/>
    <property type="project" value="TreeGrafter"/>
</dbReference>
<keyword evidence="3" id="KW-0238">DNA-binding</keyword>
<gene>
    <name evidence="6" type="ORF">BJI46_06385</name>
</gene>
<dbReference type="SUPFAM" id="SSF53850">
    <property type="entry name" value="Periplasmic binding protein-like II"/>
    <property type="match status" value="1"/>
</dbReference>
<reference evidence="6 7" key="1">
    <citation type="submission" date="2016-09" db="EMBL/GenBank/DDBJ databases">
        <authorList>
            <person name="Capua I."/>
            <person name="De Benedictis P."/>
            <person name="Joannis T."/>
            <person name="Lombin L.H."/>
            <person name="Cattoli G."/>
        </authorList>
    </citation>
    <scope>NUCLEOTIDE SEQUENCE [LARGE SCALE GENOMIC DNA]</scope>
    <source>
        <strain evidence="6 7">ANC 4671</strain>
    </source>
</reference>
<comment type="similarity">
    <text evidence="1">Belongs to the LysR transcriptional regulatory family.</text>
</comment>
<dbReference type="InterPro" id="IPR000847">
    <property type="entry name" value="LysR_HTH_N"/>
</dbReference>
<dbReference type="PANTHER" id="PTHR30537:SF5">
    <property type="entry name" value="HTH-TYPE TRANSCRIPTIONAL ACTIVATOR TTDR-RELATED"/>
    <property type="match status" value="1"/>
</dbReference>
<dbReference type="GO" id="GO:0003700">
    <property type="term" value="F:DNA-binding transcription factor activity"/>
    <property type="evidence" value="ECO:0007669"/>
    <property type="project" value="InterPro"/>
</dbReference>
<protein>
    <submittedName>
        <fullName evidence="6">LysR family transcriptional regulator</fullName>
    </submittedName>
</protein>
<dbReference type="Proteomes" id="UP000185895">
    <property type="component" value="Unassembled WGS sequence"/>
</dbReference>
<feature type="domain" description="HTH lysR-type" evidence="5">
    <location>
        <begin position="1"/>
        <end position="59"/>
    </location>
</feature>
<dbReference type="SUPFAM" id="SSF46785">
    <property type="entry name" value="Winged helix' DNA-binding domain"/>
    <property type="match status" value="1"/>
</dbReference>
<evidence type="ECO:0000313" key="7">
    <source>
        <dbReference type="Proteomes" id="UP000185895"/>
    </source>
</evidence>
<dbReference type="OrthoDB" id="9786526at2"/>
<keyword evidence="4" id="KW-0804">Transcription</keyword>
<dbReference type="InterPro" id="IPR036390">
    <property type="entry name" value="WH_DNA-bd_sf"/>
</dbReference>
<dbReference type="PANTHER" id="PTHR30537">
    <property type="entry name" value="HTH-TYPE TRANSCRIPTIONAL REGULATOR"/>
    <property type="match status" value="1"/>
</dbReference>
<dbReference type="FunFam" id="1.10.10.10:FF:000001">
    <property type="entry name" value="LysR family transcriptional regulator"/>
    <property type="match status" value="1"/>
</dbReference>
<accession>A0A1E7QXG9</accession>
<evidence type="ECO:0000256" key="1">
    <source>
        <dbReference type="ARBA" id="ARBA00009437"/>
    </source>
</evidence>
<organism evidence="6 7">
    <name type="scientific">Acinetobacter qingfengensis</name>
    <dbReference type="NCBI Taxonomy" id="1262585"/>
    <lineage>
        <taxon>Bacteria</taxon>
        <taxon>Pseudomonadati</taxon>
        <taxon>Pseudomonadota</taxon>
        <taxon>Gammaproteobacteria</taxon>
        <taxon>Moraxellales</taxon>
        <taxon>Moraxellaceae</taxon>
        <taxon>Acinetobacter</taxon>
    </lineage>
</organism>
<sequence>MNRLESMATYVKVVERGSFIAAADEIGISSTMVGKHIRELEEHLSVKLLNRTTRQQNLTDAGRLYYEKCKAVLLQIAEAELDVREMNFNPKGILRVSAPLTFGAQCLSPAIAEYLREYPEVEVQLLLSDIESNLVHDNQDIAIRIGHLPESGLIARPLKPYKMVLCASPHYLEVYGTPLKPEDLKHHNCLAFHHHAAKREWRFLCPEGETLINVSGQLSINNGQGLRMAALQGVGIIMQPEVLLKPDLEAGRLTQILKEIELPARPMHIIYLRDKMMPPKIKSFINFILKKWGV</sequence>
<dbReference type="RefSeq" id="WP_070070973.1">
    <property type="nucleotide sequence ID" value="NZ_MKKK01000073.1"/>
</dbReference>
<evidence type="ECO:0000256" key="4">
    <source>
        <dbReference type="ARBA" id="ARBA00023163"/>
    </source>
</evidence>
<dbReference type="FunFam" id="3.40.190.290:FF:000001">
    <property type="entry name" value="Transcriptional regulator, LysR family"/>
    <property type="match status" value="1"/>
</dbReference>
<keyword evidence="7" id="KW-1185">Reference proteome</keyword>
<proteinExistence type="inferred from homology"/>
<dbReference type="AlphaFoldDB" id="A0A1E7QXG9"/>
<dbReference type="InterPro" id="IPR005119">
    <property type="entry name" value="LysR_subst-bd"/>
</dbReference>
<dbReference type="Gene3D" id="3.40.190.290">
    <property type="match status" value="1"/>
</dbReference>
<dbReference type="STRING" id="1262585.BJI46_06385"/>
<dbReference type="InterPro" id="IPR036388">
    <property type="entry name" value="WH-like_DNA-bd_sf"/>
</dbReference>
<keyword evidence="2" id="KW-0805">Transcription regulation</keyword>
<evidence type="ECO:0000313" key="6">
    <source>
        <dbReference type="EMBL" id="OEY91762.1"/>
    </source>
</evidence>
<dbReference type="GO" id="GO:0006351">
    <property type="term" value="P:DNA-templated transcription"/>
    <property type="evidence" value="ECO:0007669"/>
    <property type="project" value="TreeGrafter"/>
</dbReference>
<dbReference type="Gene3D" id="1.10.10.10">
    <property type="entry name" value="Winged helix-like DNA-binding domain superfamily/Winged helix DNA-binding domain"/>
    <property type="match status" value="1"/>
</dbReference>
<dbReference type="CDD" id="cd08477">
    <property type="entry name" value="PBP2_CrgA_like_8"/>
    <property type="match status" value="1"/>
</dbReference>
<dbReference type="EMBL" id="MKKK01000073">
    <property type="protein sequence ID" value="OEY91762.1"/>
    <property type="molecule type" value="Genomic_DNA"/>
</dbReference>
<dbReference type="InterPro" id="IPR058163">
    <property type="entry name" value="LysR-type_TF_proteobact-type"/>
</dbReference>
<name>A0A1E7QXG9_9GAMM</name>
<evidence type="ECO:0000256" key="2">
    <source>
        <dbReference type="ARBA" id="ARBA00023015"/>
    </source>
</evidence>
<evidence type="ECO:0000256" key="3">
    <source>
        <dbReference type="ARBA" id="ARBA00023125"/>
    </source>
</evidence>
<dbReference type="Pfam" id="PF00126">
    <property type="entry name" value="HTH_1"/>
    <property type="match status" value="1"/>
</dbReference>
<comment type="caution">
    <text evidence="6">The sequence shown here is derived from an EMBL/GenBank/DDBJ whole genome shotgun (WGS) entry which is preliminary data.</text>
</comment>
<dbReference type="PROSITE" id="PS50931">
    <property type="entry name" value="HTH_LYSR"/>
    <property type="match status" value="1"/>
</dbReference>
<dbReference type="Pfam" id="PF03466">
    <property type="entry name" value="LysR_substrate"/>
    <property type="match status" value="1"/>
</dbReference>